<keyword evidence="4" id="KW-0732">Signal</keyword>
<organism evidence="6 7">
    <name type="scientific">Candidatus Phycosocius bacilliformis</name>
    <dbReference type="NCBI Taxonomy" id="1445552"/>
    <lineage>
        <taxon>Bacteria</taxon>
        <taxon>Pseudomonadati</taxon>
        <taxon>Pseudomonadota</taxon>
        <taxon>Alphaproteobacteria</taxon>
        <taxon>Caulobacterales</taxon>
        <taxon>Caulobacterales incertae sedis</taxon>
        <taxon>Candidatus Phycosocius</taxon>
    </lineage>
</organism>
<name>A0A2P2E9E6_9PROT</name>
<accession>A0A2P2E9E6</accession>
<dbReference type="InterPro" id="IPR006047">
    <property type="entry name" value="GH13_cat_dom"/>
</dbReference>
<dbReference type="GO" id="GO:0005975">
    <property type="term" value="P:carbohydrate metabolic process"/>
    <property type="evidence" value="ECO:0007669"/>
    <property type="project" value="InterPro"/>
</dbReference>
<dbReference type="Pfam" id="PF00128">
    <property type="entry name" value="Alpha-amylase"/>
    <property type="match status" value="1"/>
</dbReference>
<protein>
    <submittedName>
        <fullName evidence="6">Cyclomaltodextrinase</fullName>
        <ecNumber evidence="6">3.2.1.54</ecNumber>
    </submittedName>
</protein>
<dbReference type="AlphaFoldDB" id="A0A2P2E9E6"/>
<comment type="caution">
    <text evidence="6">The sequence shown here is derived from an EMBL/GenBank/DDBJ whole genome shotgun (WGS) entry which is preliminary data.</text>
</comment>
<evidence type="ECO:0000256" key="2">
    <source>
        <dbReference type="ARBA" id="ARBA00023295"/>
    </source>
</evidence>
<dbReference type="SUPFAM" id="SSF51445">
    <property type="entry name" value="(Trans)glycosidases"/>
    <property type="match status" value="1"/>
</dbReference>
<evidence type="ECO:0000313" key="6">
    <source>
        <dbReference type="EMBL" id="GBF57654.1"/>
    </source>
</evidence>
<dbReference type="InterPro" id="IPR017853">
    <property type="entry name" value="GH"/>
</dbReference>
<dbReference type="EC" id="3.2.1.54" evidence="6"/>
<feature type="chain" id="PRO_5015182275" evidence="4">
    <location>
        <begin position="29"/>
        <end position="562"/>
    </location>
</feature>
<keyword evidence="2 6" id="KW-0326">Glycosidase</keyword>
<dbReference type="Proteomes" id="UP000245086">
    <property type="component" value="Unassembled WGS sequence"/>
</dbReference>
<evidence type="ECO:0000256" key="3">
    <source>
        <dbReference type="SAM" id="MobiDB-lite"/>
    </source>
</evidence>
<feature type="domain" description="Glycosyl hydrolase family 13 catalytic" evidence="5">
    <location>
        <begin position="85"/>
        <end position="455"/>
    </location>
</feature>
<dbReference type="InterPro" id="IPR013780">
    <property type="entry name" value="Glyco_hydro_b"/>
</dbReference>
<dbReference type="SMART" id="SM00642">
    <property type="entry name" value="Aamy"/>
    <property type="match status" value="1"/>
</dbReference>
<dbReference type="SUPFAM" id="SSF51011">
    <property type="entry name" value="Glycosyl hydrolase domain"/>
    <property type="match status" value="1"/>
</dbReference>
<dbReference type="GO" id="GO:0047798">
    <property type="term" value="F:cyclomaltodextrinase activity"/>
    <property type="evidence" value="ECO:0007669"/>
    <property type="project" value="UniProtKB-EC"/>
</dbReference>
<dbReference type="Gene3D" id="2.60.40.1180">
    <property type="entry name" value="Golgi alpha-mannosidase II"/>
    <property type="match status" value="1"/>
</dbReference>
<feature type="region of interest" description="Disordered" evidence="3">
    <location>
        <begin position="29"/>
        <end position="50"/>
    </location>
</feature>
<dbReference type="RefSeq" id="WP_238164895.1">
    <property type="nucleotide sequence ID" value="NZ_BFBR01000003.1"/>
</dbReference>
<keyword evidence="7" id="KW-1185">Reference proteome</keyword>
<evidence type="ECO:0000256" key="1">
    <source>
        <dbReference type="ARBA" id="ARBA00022801"/>
    </source>
</evidence>
<gene>
    <name evidence="6" type="primary">aglB</name>
    <name evidence="6" type="ORF">PbB2_01323</name>
</gene>
<sequence length="562" mass="63878">MRIRHKLWALVASPCLCLGFLTATPAAAQSTTPAVKADPTHLPSRQKERPTVTSAFSYANPHDLALAPRLAAREADWRIGPVVYQVMVDRFAPSRNLDAKRHLYAAPRSLQPWDKAPTRGHLLLEQGLWTHEIEFWGGDIDSLGTKLDYIKDLDIDVLYLGPIHDAFTNHKYDANDYFKVSPEYGTREDVKALAKDVHAKGMKLVLDGVLNHMGRNSPQFQDALKRPDSPWRDWYFIGPEYKLGYRAWWDVANLPDVNWENPAVRARLYGDADSVIQGWLRDGIDGWRLDVAYDIGFRFLGEATKAAHQAKPGALMLGEIYNYPEQWLGPMDAMLNITAGEVIYELVDGKVSGPQAGNILERMVQDSDYDGLLRSWIVLDNHDRPRLANRLPDPAARRMAQILQFTLPGAPNLYYGVEIGLEGADDPMNRAPMDWTKANDRQPEFVWIRQLTGLRKEMRALRIGEFRRLDAEKLLAFTRYTDRVGELAVVLVNPTDQPVSEFMSVRDSKLMNNEPLRDVFTGYETRVRAGLIRVELPAHSAMVLRPVLQHPEKDYTAYKRVQ</sequence>
<dbReference type="EMBL" id="BFBR01000003">
    <property type="protein sequence ID" value="GBF57654.1"/>
    <property type="molecule type" value="Genomic_DNA"/>
</dbReference>
<dbReference type="Gene3D" id="3.20.20.80">
    <property type="entry name" value="Glycosidases"/>
    <property type="match status" value="1"/>
</dbReference>
<dbReference type="PANTHER" id="PTHR10357:SF210">
    <property type="entry name" value="MALTODEXTRIN GLUCOSIDASE"/>
    <property type="match status" value="1"/>
</dbReference>
<evidence type="ECO:0000259" key="5">
    <source>
        <dbReference type="SMART" id="SM00642"/>
    </source>
</evidence>
<evidence type="ECO:0000313" key="7">
    <source>
        <dbReference type="Proteomes" id="UP000245086"/>
    </source>
</evidence>
<feature type="signal peptide" evidence="4">
    <location>
        <begin position="1"/>
        <end position="28"/>
    </location>
</feature>
<evidence type="ECO:0000256" key="4">
    <source>
        <dbReference type="SAM" id="SignalP"/>
    </source>
</evidence>
<proteinExistence type="predicted"/>
<dbReference type="PANTHER" id="PTHR10357">
    <property type="entry name" value="ALPHA-AMYLASE FAMILY MEMBER"/>
    <property type="match status" value="1"/>
</dbReference>
<reference evidence="6 7" key="1">
    <citation type="journal article" date="2018" name="Genome Announc.">
        <title>Draft Genome Sequence of "Candidatus Phycosocius bacilliformis," an Alphaproteobacterial Ectosymbiont of the Hydrocarbon-Producing Green Alga Botryococcus braunii.</title>
        <authorList>
            <person name="Tanabe Y."/>
            <person name="Yamaguchi H."/>
            <person name="Watanabe M.M."/>
        </authorList>
    </citation>
    <scope>NUCLEOTIDE SEQUENCE [LARGE SCALE GENOMIC DNA]</scope>
    <source>
        <strain evidence="6 7">BOTRYCO-2</strain>
    </source>
</reference>
<keyword evidence="1 6" id="KW-0378">Hydrolase</keyword>